<protein>
    <submittedName>
        <fullName evidence="2">Uncharacterized protein</fullName>
    </submittedName>
</protein>
<dbReference type="OrthoDB" id="122438at2759"/>
<dbReference type="PANTHER" id="PTHR46599:SF3">
    <property type="entry name" value="PIGGYBAC TRANSPOSABLE ELEMENT-DERIVED PROTEIN 4"/>
    <property type="match status" value="1"/>
</dbReference>
<dbReference type="Proteomes" id="UP000198211">
    <property type="component" value="Unassembled WGS sequence"/>
</dbReference>
<feature type="region of interest" description="Disordered" evidence="1">
    <location>
        <begin position="88"/>
        <end position="110"/>
    </location>
</feature>
<evidence type="ECO:0000256" key="1">
    <source>
        <dbReference type="SAM" id="MobiDB-lite"/>
    </source>
</evidence>
<dbReference type="PANTHER" id="PTHR46599">
    <property type="entry name" value="PIGGYBAC TRANSPOSABLE ELEMENT-DERIVED PROTEIN 4"/>
    <property type="match status" value="1"/>
</dbReference>
<dbReference type="EMBL" id="NBNE01012822">
    <property type="protein sequence ID" value="OWY95534.1"/>
    <property type="molecule type" value="Genomic_DNA"/>
</dbReference>
<accession>A0A225UR14</accession>
<feature type="compositionally biased region" description="Acidic residues" evidence="1">
    <location>
        <begin position="90"/>
        <end position="99"/>
    </location>
</feature>
<keyword evidence="3" id="KW-1185">Reference proteome</keyword>
<name>A0A225UR14_9STRA</name>
<comment type="caution">
    <text evidence="2">The sequence shown here is derived from an EMBL/GenBank/DDBJ whole genome shotgun (WGS) entry which is preliminary data.</text>
</comment>
<evidence type="ECO:0000313" key="3">
    <source>
        <dbReference type="Proteomes" id="UP000198211"/>
    </source>
</evidence>
<feature type="compositionally biased region" description="Acidic residues" evidence="1">
    <location>
        <begin position="217"/>
        <end position="232"/>
    </location>
</feature>
<dbReference type="AlphaFoldDB" id="A0A225UR14"/>
<dbReference type="STRING" id="4795.A0A225UR14"/>
<feature type="non-terminal residue" evidence="2">
    <location>
        <position position="459"/>
    </location>
</feature>
<evidence type="ECO:0000313" key="2">
    <source>
        <dbReference type="EMBL" id="OWY95534.1"/>
    </source>
</evidence>
<reference evidence="3" key="1">
    <citation type="submission" date="2017-03" db="EMBL/GenBank/DDBJ databases">
        <title>Phytopthora megakarya and P. palmivora, two closely related causual agents of cacao black pod achieved similar genome size and gene model numbers by different mechanisms.</title>
        <authorList>
            <person name="Ali S."/>
            <person name="Shao J."/>
            <person name="Larry D.J."/>
            <person name="Kronmiller B."/>
            <person name="Shen D."/>
            <person name="Strem M.D."/>
            <person name="Melnick R.L."/>
            <person name="Guiltinan M.J."/>
            <person name="Tyler B.M."/>
            <person name="Meinhardt L.W."/>
            <person name="Bailey B.A."/>
        </authorList>
    </citation>
    <scope>NUCLEOTIDE SEQUENCE [LARGE SCALE GENOMIC DNA]</scope>
    <source>
        <strain evidence="3">zdho120</strain>
    </source>
</reference>
<sequence length="459" mass="51484">MARIRSSPRGMAATNAAANAATIANNAVIARDIDFRHFWRQLRAAGWTAKKPNGLQTEWSYSSLDGSNVFVGEDAVAEFALKTAIMEETRESDDEEDAPSESSSDEQVRASQIDTTYVKDLFGSSSESDTCLSQSAVARAFDLPPEGLLQDASQLEVAAAGLQLLSGASGAESRADEDNEPPADESRRPGSLWLAKPDEDVNFVPDNEGTEVYESFSSEESDGVAYKEEDEDGQAHVESDDTEDVISDGDAVEMGETFIASLYDTPDRGSLRQRQDALRAMKWTATSSSFDEDDVQAYPCLAMENAQQCSELRAISHSPLLPFFYFMSKSMWVLITQETNLYELQQVDRRAQAIHTRQSKQSDRRQEKLKNIRRRSKTKTEYHLHEILHVVAHWPLVEDGAVPAGNFGRFMSRNRCHDVLRDLHFVDYHGERTRDKLWKLRPVIMKLQQRFLAGWTLPA</sequence>
<feature type="region of interest" description="Disordered" evidence="1">
    <location>
        <begin position="168"/>
        <end position="243"/>
    </location>
</feature>
<proteinExistence type="predicted"/>
<gene>
    <name evidence="2" type="ORF">PHMEG_00034439</name>
</gene>
<organism evidence="2 3">
    <name type="scientific">Phytophthora megakarya</name>
    <dbReference type="NCBI Taxonomy" id="4795"/>
    <lineage>
        <taxon>Eukaryota</taxon>
        <taxon>Sar</taxon>
        <taxon>Stramenopiles</taxon>
        <taxon>Oomycota</taxon>
        <taxon>Peronosporomycetes</taxon>
        <taxon>Peronosporales</taxon>
        <taxon>Peronosporaceae</taxon>
        <taxon>Phytophthora</taxon>
    </lineage>
</organism>